<dbReference type="InterPro" id="IPR043504">
    <property type="entry name" value="Peptidase_S1_PA_chymotrypsin"/>
</dbReference>
<dbReference type="Proteomes" id="UP000008820">
    <property type="component" value="Chromosome 2"/>
</dbReference>
<evidence type="ECO:0000313" key="2">
    <source>
        <dbReference type="EnsemblMetazoa" id="AAEL001789-PA"/>
    </source>
</evidence>
<organism evidence="2 3">
    <name type="scientific">Aedes aegypti</name>
    <name type="common">Yellowfever mosquito</name>
    <name type="synonym">Culex aegypti</name>
    <dbReference type="NCBI Taxonomy" id="7159"/>
    <lineage>
        <taxon>Eukaryota</taxon>
        <taxon>Metazoa</taxon>
        <taxon>Ecdysozoa</taxon>
        <taxon>Arthropoda</taxon>
        <taxon>Hexapoda</taxon>
        <taxon>Insecta</taxon>
        <taxon>Pterygota</taxon>
        <taxon>Neoptera</taxon>
        <taxon>Endopterygota</taxon>
        <taxon>Diptera</taxon>
        <taxon>Nematocera</taxon>
        <taxon>Culicoidea</taxon>
        <taxon>Culicidae</taxon>
        <taxon>Culicinae</taxon>
        <taxon>Aedini</taxon>
        <taxon>Aedes</taxon>
        <taxon>Stegomyia</taxon>
    </lineage>
</organism>
<reference evidence="2" key="2">
    <citation type="submission" date="2020-05" db="UniProtKB">
        <authorList>
            <consortium name="EnsemblMetazoa"/>
        </authorList>
    </citation>
    <scope>IDENTIFICATION</scope>
    <source>
        <strain evidence="2">LVP_AGWG</strain>
    </source>
</reference>
<dbReference type="InParanoid" id="A0A1S4EZS0"/>
<keyword evidence="3" id="KW-1185">Reference proteome</keyword>
<dbReference type="PANTHER" id="PTHR21004">
    <property type="entry name" value="SERINE PROTEASE-RELATED"/>
    <property type="match status" value="1"/>
</dbReference>
<proteinExistence type="inferred from homology"/>
<gene>
    <name evidence="2" type="primary">5572272</name>
</gene>
<keyword evidence="1" id="KW-0645">Protease</keyword>
<dbReference type="InterPro" id="IPR009003">
    <property type="entry name" value="Peptidase_S1_PA"/>
</dbReference>
<evidence type="ECO:0000256" key="1">
    <source>
        <dbReference type="PIRNR" id="PIRNR037989"/>
    </source>
</evidence>
<dbReference type="VEuPathDB" id="VectorBase:AAEL001789"/>
<keyword evidence="1" id="KW-0720">Serine protease</keyword>
<dbReference type="OrthoDB" id="17845at2759"/>
<dbReference type="InterPro" id="IPR039245">
    <property type="entry name" value="TYSND1/DEG15"/>
</dbReference>
<dbReference type="SUPFAM" id="SSF50494">
    <property type="entry name" value="Trypsin-like serine proteases"/>
    <property type="match status" value="1"/>
</dbReference>
<comment type="subcellular location">
    <subcellularLocation>
        <location evidence="1">Peroxisome</location>
    </subcellularLocation>
</comment>
<dbReference type="Pfam" id="PF13365">
    <property type="entry name" value="Trypsin_2"/>
    <property type="match status" value="1"/>
</dbReference>
<dbReference type="GO" id="GO:0004252">
    <property type="term" value="F:serine-type endopeptidase activity"/>
    <property type="evidence" value="ECO:0007669"/>
    <property type="project" value="InterPro"/>
</dbReference>
<sequence>MSPLYPKNGVIYYYSGTHKTSAVLIGDTFILTSGLILLQAPFIERKFKNTSKQKIIHVDADQEFSFLQNLDYRLMVQGENGQLLEIKAQIAYMIYSSDIESTIEQKFKNLSFSLDGEYKAVSEYSIYFSTFLILKFPKRKLSLDTITSALARNSRNLTVLEDIVSISTPFGNEHFINSVNFGHVANLIGKDDCLALLNISTAFGCEGGGIYDKNLNLRSILLSSCFHYLNDNVCLPLAANISEIMKILHDKPSMALIMPNEQRLLVFRSSCMIDSMGCWGTGCLFQLNGRNFVLTCAHVLRSDNITCYCNDYSFQPKVIYKNPIFDYAYDIALLEGTKSSHNLAKLANYTPKVGQTVYSVGFPIFKEFGLNGKFAPSIYKGRVTKYSKGILNTDCPVQAGQSGGPIFDGDGSLLAVMVSNFKNDMDGIIYPNHNMCIPICDIYDILLRYSETNDHRVLTSLQAEKSIVDKWKLKALKVECKL</sequence>
<dbReference type="GO" id="GO:0016485">
    <property type="term" value="P:protein processing"/>
    <property type="evidence" value="ECO:0007669"/>
    <property type="project" value="InterPro"/>
</dbReference>
<evidence type="ECO:0000313" key="3">
    <source>
        <dbReference type="Proteomes" id="UP000008820"/>
    </source>
</evidence>
<dbReference type="Gene3D" id="2.40.10.10">
    <property type="entry name" value="Trypsin-like serine proteases"/>
    <property type="match status" value="2"/>
</dbReference>
<reference evidence="2 3" key="1">
    <citation type="submission" date="2017-06" db="EMBL/GenBank/DDBJ databases">
        <title>Aedes aegypti genome working group (AGWG) sequencing and assembly.</title>
        <authorList>
            <consortium name="Aedes aegypti Genome Working Group (AGWG)"/>
            <person name="Matthews B.J."/>
        </authorList>
    </citation>
    <scope>NUCLEOTIDE SEQUENCE [LARGE SCALE GENOMIC DNA]</scope>
    <source>
        <strain evidence="2 3">LVP_AGWG</strain>
    </source>
</reference>
<keyword evidence="1" id="KW-0378">Hydrolase</keyword>
<dbReference type="EC" id="3.4.21.-" evidence="1"/>
<comment type="similarity">
    <text evidence="1">Belongs to the peptidase S1B family.</text>
</comment>
<accession>A0A1S4EZS0</accession>
<protein>
    <recommendedName>
        <fullName evidence="1">Peroxisomal leader peptide-processing protease</fullName>
        <ecNumber evidence="1">3.4.21.-</ecNumber>
    </recommendedName>
</protein>
<name>A0A1S4EZS0_AEDAE</name>
<dbReference type="GO" id="GO:0031998">
    <property type="term" value="P:regulation of fatty acid beta-oxidation"/>
    <property type="evidence" value="ECO:0007669"/>
    <property type="project" value="TreeGrafter"/>
</dbReference>
<dbReference type="FunCoup" id="A0A1S4EZS0">
    <property type="interactions" value="106"/>
</dbReference>
<dbReference type="EnsemblMetazoa" id="AAEL001789-RA">
    <property type="protein sequence ID" value="AAEL001789-PA"/>
    <property type="gene ID" value="AAEL001789"/>
</dbReference>
<dbReference type="AlphaFoldDB" id="A0A1S4EZS0"/>
<comment type="function">
    <text evidence="1">Peroxisomal protease that mediates both the removal of the leader peptide from proteins containing a PTS2 target sequence and processes several PTS1-containing proteins. Catalyzes the processing of PTS1-proteins involved in the peroxisomal beta-oxidation of fatty acids.</text>
</comment>
<dbReference type="PANTHER" id="PTHR21004:SF0">
    <property type="entry name" value="PEROXISOMAL LEADER PEPTIDE-PROCESSING PROTEASE"/>
    <property type="match status" value="1"/>
</dbReference>
<keyword evidence="1" id="KW-0576">Peroxisome</keyword>
<dbReference type="GO" id="GO:0005777">
    <property type="term" value="C:peroxisome"/>
    <property type="evidence" value="ECO:0007669"/>
    <property type="project" value="UniProtKB-SubCell"/>
</dbReference>
<comment type="PTM">
    <text evidence="1">The full-lengh TYSND1 is the active the proteolytic processing of PTS1- and PTS2-proteins and in self-cleavage, and intermolecular self-cleavage of TYSND1 down-regulates its protease activity.</text>
</comment>